<dbReference type="AlphaFoldDB" id="A0A1S1K7H6"/>
<dbReference type="Proteomes" id="UP000317728">
    <property type="component" value="Chromosome"/>
</dbReference>
<dbReference type="Proteomes" id="UP000180043">
    <property type="component" value="Unassembled WGS sequence"/>
</dbReference>
<sequence length="142" mass="15960">MPLYQCITRAESLTDEVRQTIAQEFTRIHCEITGAPAVFVHVVFNEYQPGHHYLAGKPESDTTFIAGTIRSGRSLEQRQQLLRELSSAWHELTGQPEEELVLSISEQDASAVMEAGLIFPEAGAEAAWFEQNREKLGFLLNQ</sequence>
<dbReference type="EMBL" id="MLIQ01000013">
    <property type="protein sequence ID" value="OHU58176.1"/>
    <property type="molecule type" value="Genomic_DNA"/>
</dbReference>
<feature type="domain" description="Tautomerase cis-CaaD-like" evidence="1">
    <location>
        <begin position="1"/>
        <end position="133"/>
    </location>
</feature>
<reference evidence="3 5" key="2">
    <citation type="submission" date="2016-10" db="EMBL/GenBank/DDBJ databases">
        <title>Evaluation of Human, Veterinary and Environmental Mycobacterium chelonae Isolates by Core Genome Phylogenomic Analysis, Targeted Gene Comparison, and Anti-microbial Susceptibility Patterns: A Tale of Mistaken Identities.</title>
        <authorList>
            <person name="Fogelson S.B."/>
            <person name="Camus A.C."/>
            <person name="Lorenz W."/>
            <person name="Vasireddy R."/>
            <person name="Vasireddy S."/>
            <person name="Smith T."/>
            <person name="Brown-Elliott B.A."/>
            <person name="Wallace R.J.Jr."/>
            <person name="Hasan N.A."/>
            <person name="Reischl U."/>
            <person name="Sanchez S."/>
        </authorList>
    </citation>
    <scope>NUCLEOTIDE SEQUENCE [LARGE SCALE GENOMIC DNA]</scope>
    <source>
        <strain evidence="3 5">15515</strain>
    </source>
</reference>
<dbReference type="Pfam" id="PF14832">
    <property type="entry name" value="Tautomerase_3"/>
    <property type="match status" value="1"/>
</dbReference>
<dbReference type="EMBL" id="CP041150">
    <property type="protein sequence ID" value="QDF72998.1"/>
    <property type="molecule type" value="Genomic_DNA"/>
</dbReference>
<dbReference type="EMBL" id="MLHW01000009">
    <property type="protein sequence ID" value="OHT52056.1"/>
    <property type="molecule type" value="Genomic_DNA"/>
</dbReference>
<protein>
    <submittedName>
        <fullName evidence="4">Cis-3-chloroacrylic acid dehalogenase</fullName>
    </submittedName>
</protein>
<dbReference type="InterPro" id="IPR028116">
    <property type="entry name" value="Cis-CaaD-like"/>
</dbReference>
<evidence type="ECO:0000313" key="6">
    <source>
        <dbReference type="Proteomes" id="UP000180113"/>
    </source>
</evidence>
<evidence type="ECO:0000313" key="4">
    <source>
        <dbReference type="EMBL" id="QDF72998.1"/>
    </source>
</evidence>
<evidence type="ECO:0000313" key="3">
    <source>
        <dbReference type="EMBL" id="OHU58176.1"/>
    </source>
</evidence>
<evidence type="ECO:0000313" key="2">
    <source>
        <dbReference type="EMBL" id="OHT52056.1"/>
    </source>
</evidence>
<reference evidence="4 7" key="3">
    <citation type="submission" date="2019-06" db="EMBL/GenBank/DDBJ databases">
        <title>Whole geneome sequnce of Mycobacteroides chelonae M77 isolated from bovine milk from Meghalaya, India.</title>
        <authorList>
            <person name="Vise E."/>
            <person name="Das S."/>
            <person name="Garg A."/>
            <person name="Ghatak S."/>
            <person name="Shakuntala I."/>
            <person name="Milton A.A.P."/>
            <person name="Karam A."/>
            <person name="Sanjukta R."/>
            <person name="Puro K."/>
            <person name="Sen A."/>
        </authorList>
    </citation>
    <scope>NUCLEOTIDE SEQUENCE [LARGE SCALE GENOMIC DNA]</scope>
    <source>
        <strain evidence="4 7">M77</strain>
    </source>
</reference>
<dbReference type="SUPFAM" id="SSF55331">
    <property type="entry name" value="Tautomerase/MIF"/>
    <property type="match status" value="1"/>
</dbReference>
<dbReference type="RefSeq" id="WP_030097480.1">
    <property type="nucleotide sequence ID" value="NZ_CP041150.1"/>
</dbReference>
<evidence type="ECO:0000313" key="7">
    <source>
        <dbReference type="Proteomes" id="UP000317728"/>
    </source>
</evidence>
<evidence type="ECO:0000313" key="5">
    <source>
        <dbReference type="Proteomes" id="UP000180043"/>
    </source>
</evidence>
<proteinExistence type="predicted"/>
<gene>
    <name evidence="2" type="ORF">BKG62_14725</name>
    <name evidence="3" type="ORF">BKG82_11250</name>
    <name evidence="4" type="ORF">FJK96_24410</name>
</gene>
<dbReference type="InterPro" id="IPR014347">
    <property type="entry name" value="Tautomerase/MIF_sf"/>
</dbReference>
<reference evidence="2 6" key="1">
    <citation type="submission" date="2016-10" db="EMBL/GenBank/DDBJ databases">
        <title>Evaluation of Human, Animal and Environmental Mycobacterium chelonae Isolates by Core Genome Phylogenomic Analysis, Targeted Gene Comparison, and Anti-microbial Susceptibility Patterns: A Tale of Mistaken Identities.</title>
        <authorList>
            <person name="Fogelson S.B."/>
            <person name="Camus A.C."/>
            <person name="Lorenz W."/>
            <person name="Vasireddy R."/>
            <person name="Vasireddy S."/>
            <person name="Smith T."/>
            <person name="Brown-Elliott B.A."/>
            <person name="Wallace R.J.Jr."/>
            <person name="Hasan N.A."/>
            <person name="Reischl U."/>
            <person name="Sanchez S."/>
        </authorList>
    </citation>
    <scope>NUCLEOTIDE SEQUENCE [LARGE SCALE GENOMIC DNA]</scope>
    <source>
        <strain evidence="2 6">42895</strain>
    </source>
</reference>
<name>A0A1S1K7H6_MYCCH</name>
<accession>A0A1S1K7H6</accession>
<evidence type="ECO:0000259" key="1">
    <source>
        <dbReference type="Pfam" id="PF14832"/>
    </source>
</evidence>
<organism evidence="3 5">
    <name type="scientific">Mycobacteroides chelonae</name>
    <name type="common">Mycobacterium chelonae</name>
    <dbReference type="NCBI Taxonomy" id="1774"/>
    <lineage>
        <taxon>Bacteria</taxon>
        <taxon>Bacillati</taxon>
        <taxon>Actinomycetota</taxon>
        <taxon>Actinomycetes</taxon>
        <taxon>Mycobacteriales</taxon>
        <taxon>Mycobacteriaceae</taxon>
        <taxon>Mycobacteroides</taxon>
    </lineage>
</organism>
<dbReference type="Proteomes" id="UP000180113">
    <property type="component" value="Unassembled WGS sequence"/>
</dbReference>
<dbReference type="Gene3D" id="3.30.429.10">
    <property type="entry name" value="Macrophage Migration Inhibitory Factor"/>
    <property type="match status" value="1"/>
</dbReference>
<dbReference type="PANTHER" id="PTHR35530">
    <property type="entry name" value="TAUTOMERASE-RELATED"/>
    <property type="match status" value="1"/>
</dbReference>
<dbReference type="PANTHER" id="PTHR35530:SF1">
    <property type="entry name" value="2-HYDROXYMUCONATE TAUTOMERASE"/>
    <property type="match status" value="1"/>
</dbReference>